<dbReference type="NCBIfam" id="TIGR01760">
    <property type="entry name" value="tape_meas_TP901"/>
    <property type="match status" value="1"/>
</dbReference>
<feature type="compositionally biased region" description="Basic and acidic residues" evidence="3">
    <location>
        <begin position="120"/>
        <end position="145"/>
    </location>
</feature>
<protein>
    <submittedName>
        <fullName evidence="5">Phage tail tape measure protein</fullName>
    </submittedName>
</protein>
<accession>A0AAW6EJE6</accession>
<dbReference type="Proteomes" id="UP001213042">
    <property type="component" value="Unassembled WGS sequence"/>
</dbReference>
<dbReference type="RefSeq" id="WP_195221738.1">
    <property type="nucleotide sequence ID" value="NZ_JADMWL010000028.1"/>
</dbReference>
<name>A0AAW6EJE6_9FIRM</name>
<comment type="caution">
    <text evidence="5">The sequence shown here is derived from an EMBL/GenBank/DDBJ whole genome shotgun (WGS) entry which is preliminary data.</text>
</comment>
<dbReference type="Pfam" id="PF10145">
    <property type="entry name" value="PhageMin_Tail"/>
    <property type="match status" value="1"/>
</dbReference>
<feature type="region of interest" description="Disordered" evidence="3">
    <location>
        <begin position="119"/>
        <end position="145"/>
    </location>
</feature>
<proteinExistence type="predicted"/>
<evidence type="ECO:0000256" key="2">
    <source>
        <dbReference type="SAM" id="Coils"/>
    </source>
</evidence>
<keyword evidence="1" id="KW-1188">Viral release from host cell</keyword>
<feature type="coiled-coil region" evidence="2">
    <location>
        <begin position="804"/>
        <end position="838"/>
    </location>
</feature>
<feature type="domain" description="Phage tail tape measure protein" evidence="4">
    <location>
        <begin position="221"/>
        <end position="418"/>
    </location>
</feature>
<evidence type="ECO:0000256" key="3">
    <source>
        <dbReference type="SAM" id="MobiDB-lite"/>
    </source>
</evidence>
<dbReference type="Gene3D" id="1.10.287.1490">
    <property type="match status" value="1"/>
</dbReference>
<dbReference type="AlphaFoldDB" id="A0AAW6EJE6"/>
<dbReference type="PANTHER" id="PTHR37813:SF1">
    <property type="entry name" value="FELS-2 PROPHAGE PROTEIN"/>
    <property type="match status" value="1"/>
</dbReference>
<evidence type="ECO:0000256" key="1">
    <source>
        <dbReference type="ARBA" id="ARBA00022612"/>
    </source>
</evidence>
<organism evidence="5 6">
    <name type="scientific">Ruminococcus bicirculans</name>
    <name type="common">ex Wegman et al. 2014</name>
    <dbReference type="NCBI Taxonomy" id="1160721"/>
    <lineage>
        <taxon>Bacteria</taxon>
        <taxon>Bacillati</taxon>
        <taxon>Bacillota</taxon>
        <taxon>Clostridia</taxon>
        <taxon>Eubacteriales</taxon>
        <taxon>Oscillospiraceae</taxon>
        <taxon>Ruminococcus</taxon>
    </lineage>
</organism>
<keyword evidence="2" id="KW-0175">Coiled coil</keyword>
<gene>
    <name evidence="5" type="ORF">PNW00_12715</name>
</gene>
<feature type="coiled-coil region" evidence="2">
    <location>
        <begin position="746"/>
        <end position="780"/>
    </location>
</feature>
<evidence type="ECO:0000313" key="6">
    <source>
        <dbReference type="Proteomes" id="UP001213042"/>
    </source>
</evidence>
<sequence>MAKSSSDEKIKGMYVKIGGDTSEYTAAMKGLNADINSTTKNLNSVNKLLKLDPTNVEYTAQKQKLLSEAIEATKTKLDVLIRNEKDINEQYKKGELPVESYLKYQEELEKTKKKLNTLRDQTKTADDSTKELGNEAKDTSDKVKDLGDKADQTGSVFKDVFSANLAVEGLKAIANAAKEAAESCTQVGIDFSSSMSNVAATMGMTAEQVSSGAEDYQKLENAARECGETTKYTASESADALNYLALAGYDVNKAVETLPKVLNLATASGMDLASCTDMVTDTMSALQLQTSDLDGYMDMMAKTAQKSNTTVAMLGEGILQCAGTVKSTGQDVDTMCTSLGILANNGIKGAEGGTHLRNMLLSLTSPTDVASAKLKELGVSVADSEGNIRDINDIFGDLNAKLSKLSDDQKTKALSDIFNKTDLSSVNAMLQGMSGSFDDLKAQVDNADGACQTMADTMNNNLKGKLAIMDSSLESLGITIFDKFSAPLEEAAEKGSELFSELTKDIKNGDLSDEFDDMGNALGDLVETGAKFAKGSLPILIDGVKFFCEHSNLVIGGLTGITSAMVSKKAINNVSDLVKSFKSLTGATKAAETAQQALNATQKASPVGAIAAIIGTVVGGIVSYATSVDDAADSTKVLNDEEQALVDSTNELTDSMKKAADQREEAKTDIEAEYSSYRSLADRIFELSDAERLSNDEKSEMKTLVDQLNSAMPDLNLQIDDQTGKLLNNRDAVYECIEAKKEQLLVEAAQKDMVAISEDLYKAEKNQKELEEEIAKKKKEMIPIQEKMNKLNADWANVADESQYWDLQEQYDKLDKSVKELQKSYKSAGEEIEQLNADYADASKYVSEHSSALEDNSKAVEDNAKKVDTIYNRTVMYKDGLHKVSQETVDAIVEMNKSYDEAVQKRTEELQNNLNLFDEFNGGAEISAEQLMQNLESNLDGMASWSDDIKTLADRGVNKGLIKTLREAGPQSASKIKALLSMSQPELKKYSDMWEGCMSDCKKIATSEFDELRQQYDKTIETLQKRDQISQISDVWKQTGAAMMVGMQQGILSAQQSVIDTATSGANAVLAAVKGVYDIHSPSKAFENISKMNAQGEIQGWKSSEDDIIKAYTNTGDKILSENMRNTYSDTNRVARSVYNGTYAHSITQKASTSATENTQVVPTVRQMPETIHNVIVFPNGKVIAEETVPFIDVMLGERAARKKRGSAV</sequence>
<dbReference type="EMBL" id="JAQMLU010000029">
    <property type="protein sequence ID" value="MDB8751302.1"/>
    <property type="molecule type" value="Genomic_DNA"/>
</dbReference>
<dbReference type="InterPro" id="IPR010090">
    <property type="entry name" value="Phage_tape_meas"/>
</dbReference>
<feature type="coiled-coil region" evidence="2">
    <location>
        <begin position="649"/>
        <end position="707"/>
    </location>
</feature>
<dbReference type="PANTHER" id="PTHR37813">
    <property type="entry name" value="FELS-2 PROPHAGE PROTEIN"/>
    <property type="match status" value="1"/>
</dbReference>
<evidence type="ECO:0000313" key="5">
    <source>
        <dbReference type="EMBL" id="MDB8751302.1"/>
    </source>
</evidence>
<reference evidence="5" key="1">
    <citation type="submission" date="2023-01" db="EMBL/GenBank/DDBJ databases">
        <title>Human gut microbiome strain richness.</title>
        <authorList>
            <person name="Chen-Liaw A."/>
        </authorList>
    </citation>
    <scope>NUCLEOTIDE SEQUENCE</scope>
    <source>
        <strain evidence="5">D43st1_D9_D43t1_170807</strain>
    </source>
</reference>
<evidence type="ECO:0000259" key="4">
    <source>
        <dbReference type="Pfam" id="PF10145"/>
    </source>
</evidence>